<name>A0A7D4PZP9_9MICO</name>
<dbReference type="GO" id="GO:0008234">
    <property type="term" value="F:cysteine-type peptidase activity"/>
    <property type="evidence" value="ECO:0007669"/>
    <property type="project" value="UniProtKB-KW"/>
</dbReference>
<evidence type="ECO:0000256" key="5">
    <source>
        <dbReference type="SAM" id="Coils"/>
    </source>
</evidence>
<dbReference type="KEGG" id="aqg:HRU87_06520"/>
<evidence type="ECO:0000259" key="6">
    <source>
        <dbReference type="PROSITE" id="PS51935"/>
    </source>
</evidence>
<protein>
    <submittedName>
        <fullName evidence="7">C40 family peptidase</fullName>
    </submittedName>
</protein>
<dbReference type="Gene3D" id="3.90.1720.10">
    <property type="entry name" value="endopeptidase domain like (from Nostoc punctiforme)"/>
    <property type="match status" value="1"/>
</dbReference>
<dbReference type="RefSeq" id="WP_173494101.1">
    <property type="nucleotide sequence ID" value="NZ_CP054056.1"/>
</dbReference>
<evidence type="ECO:0000313" key="8">
    <source>
        <dbReference type="Proteomes" id="UP000501003"/>
    </source>
</evidence>
<evidence type="ECO:0000256" key="2">
    <source>
        <dbReference type="ARBA" id="ARBA00022670"/>
    </source>
</evidence>
<dbReference type="PANTHER" id="PTHR47359:SF3">
    <property type="entry name" value="NLP_P60 DOMAIN-CONTAINING PROTEIN-RELATED"/>
    <property type="match status" value="1"/>
</dbReference>
<feature type="domain" description="NlpC/P60" evidence="6">
    <location>
        <begin position="271"/>
        <end position="402"/>
    </location>
</feature>
<dbReference type="InterPro" id="IPR000064">
    <property type="entry name" value="NLP_P60_dom"/>
</dbReference>
<dbReference type="PANTHER" id="PTHR47359">
    <property type="entry name" value="PEPTIDOGLYCAN DL-ENDOPEPTIDASE CWLO"/>
    <property type="match status" value="1"/>
</dbReference>
<dbReference type="GO" id="GO:0006508">
    <property type="term" value="P:proteolysis"/>
    <property type="evidence" value="ECO:0007669"/>
    <property type="project" value="UniProtKB-KW"/>
</dbReference>
<evidence type="ECO:0000313" key="7">
    <source>
        <dbReference type="EMBL" id="QKJ25805.1"/>
    </source>
</evidence>
<evidence type="ECO:0000256" key="3">
    <source>
        <dbReference type="ARBA" id="ARBA00022801"/>
    </source>
</evidence>
<keyword evidence="2" id="KW-0645">Protease</keyword>
<feature type="coiled-coil region" evidence="5">
    <location>
        <begin position="46"/>
        <end position="115"/>
    </location>
</feature>
<dbReference type="EMBL" id="CP054056">
    <property type="protein sequence ID" value="QKJ25805.1"/>
    <property type="molecule type" value="Genomic_DNA"/>
</dbReference>
<dbReference type="Gene3D" id="6.10.250.3150">
    <property type="match status" value="1"/>
</dbReference>
<comment type="similarity">
    <text evidence="1">Belongs to the peptidase C40 family.</text>
</comment>
<gene>
    <name evidence="7" type="ORF">HRU87_06520</name>
</gene>
<keyword evidence="4" id="KW-0788">Thiol protease</keyword>
<dbReference type="SUPFAM" id="SSF54001">
    <property type="entry name" value="Cysteine proteinases"/>
    <property type="match status" value="1"/>
</dbReference>
<accession>A0A7D4PZP9</accession>
<keyword evidence="8" id="KW-1185">Reference proteome</keyword>
<keyword evidence="5" id="KW-0175">Coiled coil</keyword>
<dbReference type="AlphaFoldDB" id="A0A7D4PZP9"/>
<proteinExistence type="inferred from homology"/>
<dbReference type="PROSITE" id="PS51935">
    <property type="entry name" value="NLPC_P60"/>
    <property type="match status" value="1"/>
</dbReference>
<reference evidence="7 8" key="1">
    <citation type="submission" date="2020-05" db="EMBL/GenBank/DDBJ databases">
        <title>Aquirufa sp. strain 15G-AUS-rot a new Aquirufa species.</title>
        <authorList>
            <person name="Pitt A."/>
            <person name="Hahn M.W."/>
        </authorList>
    </citation>
    <scope>NUCLEOTIDE SEQUENCE [LARGE SCALE GENOMIC DNA]</scope>
    <source>
        <strain evidence="7 8">15G-AUS-rot</strain>
    </source>
</reference>
<dbReference type="InterPro" id="IPR038765">
    <property type="entry name" value="Papain-like_cys_pep_sf"/>
</dbReference>
<dbReference type="Pfam" id="PF00877">
    <property type="entry name" value="NLPC_P60"/>
    <property type="match status" value="1"/>
</dbReference>
<evidence type="ECO:0000256" key="4">
    <source>
        <dbReference type="ARBA" id="ARBA00022807"/>
    </source>
</evidence>
<organism evidence="7 8">
    <name type="scientific">Aquiluna borgnonia</name>
    <dbReference type="NCBI Taxonomy" id="2499157"/>
    <lineage>
        <taxon>Bacteria</taxon>
        <taxon>Bacillati</taxon>
        <taxon>Actinomycetota</taxon>
        <taxon>Actinomycetes</taxon>
        <taxon>Micrococcales</taxon>
        <taxon>Microbacteriaceae</taxon>
        <taxon>Luna cluster</taxon>
        <taxon>Luna-1 subcluster</taxon>
        <taxon>Aquiluna</taxon>
    </lineage>
</organism>
<dbReference type="Proteomes" id="UP000501003">
    <property type="component" value="Chromosome"/>
</dbReference>
<sequence>MRKSRQLVIAALAGAGLVFTSMTLGPAWAVPDYPSAAEVAAAKRNVEEKKKMITRIEGILDELQTEADALERVALQKNEQYNQAKQAVNEMAAKVEGLQEKVTQAGAEAEAAKTQLGQIIARMYRQGTSGNTTLEIFFNPENSDELLYQLGASDVVAQRTQAIYQQSLAKQADAEALAAELASAQDELEDRRAAAEKLYREAKAAADAVIAKVAESESQRADMMSQLATLKDTASDLERQRREGLEAERRQALVKTAPTAPELYTVGAPDSAKVEQALAFASAQLGERYVLGGAGPSVWDCSGITMKSYAAAGVYIGWHSATAQFNLMAAEKKLVPFQDAQRGDLIWWTTSSNFSGDKYHTAIYLGDGMMLEAPNPARTVRIVPVRYGELFPYAARPTANSN</sequence>
<feature type="coiled-coil region" evidence="5">
    <location>
        <begin position="171"/>
        <end position="240"/>
    </location>
</feature>
<keyword evidence="3" id="KW-0378">Hydrolase</keyword>
<dbReference type="InterPro" id="IPR051794">
    <property type="entry name" value="PG_Endopeptidase_C40"/>
</dbReference>
<evidence type="ECO:0000256" key="1">
    <source>
        <dbReference type="ARBA" id="ARBA00007074"/>
    </source>
</evidence>